<dbReference type="GO" id="GO:0016042">
    <property type="term" value="P:lipid catabolic process"/>
    <property type="evidence" value="ECO:0007669"/>
    <property type="project" value="UniProtKB-UniRule"/>
</dbReference>
<sequence>MASDMATAAQLAGSASRSLAQALESPTSALAGPMSSETGVVTATQGASGLLGWFGFLGWLLLSIINLVTTILYWVIRIATFNVPMILYTLFSTSWTVTMNATTLMLIVVGIVSAVSWVVRYRILNMYSRLPPEPQRKEPEIDLFPDTHEEGIKSGLSSYLDEFLSAIKIFGYLERPVFHELTRSMQTRKLIAGETINLEEEKGFCIVVDGLVQIFVKSGRDPRAPARGHRHPYMDSSDEEEHAPNQQRYQLLTEVRNGAPMSSLFSIMSLFTEDVKLQHGEDDSPRRGSSSQHHRHDVAPKEPAASRAPLVPVSMPNTPHLDASAGHPTLRPGDAAQLHAGFNGPTSRIPPMSLDSSSLSGQHAARRPGPPRRMTSSSAHPDIIARATVDTTIAIIPASAFRRLIRIYPKATAHIVHVILSRFQRVTLSHAFNYLGLTSEVLQTEKCMIKYTICQLPNMLRGDPLMRLKEKFSREREKITGDQEAKGIALHNAGASRRRRSSSTTLRKEAALLSMAKQRPTSMSGSPLSPTQEHTSPHRPNPGDLANSHLARPVGRTATAGAALLSSPEAMRKEAQSPLDQRSFNPFDSQRHARISMDPRESADEDNIFRTSILESMFKSLGLDGGGTASGEPESVEGSPRLSSMDQRRHRTFHANNAFGFMGPFDSSADGETESLTSGGMTTHTPPNAQVLSSEMRDEVEIVFFPKGSVLVEQGERNPGLYYVIDGFLDIGTSTTGNQGSQNIFKTSSSDPVGSQSFASAMQNGEDEGAEHRSESQKTSPSRRNVALVKPGGLAGYIGSVSSYRSFIDVVAKTDVYVGFLPRASLERIVDRYPIVLLTMAKRLTHILPRLILHIDFALEWVQVNAGQVIYHNGDESEAIYVVLNGRLRLVEDKKDGGMTALAEYGQGESVGELEVLTETARTGTLHAIRDTELVKLPRTLFNSLAQEHPNITIKISKIIASRMRAAVDDPTNNTGKAAGSSAVNNQRKSTMNLRTVAILPVTAGVPVVEFGNRLMNALAQVGPPNGATSLNQAAILNHLGKHAFNKMGKLRLSQYLADLEEKYSLVVYIADTNVNSPWTQTCITQADSILLVGLAEGSPEIGEYERFMLGMKSTARKMLVLLHTERFSRSGLTRSWLRNRMWINGGHYHIQMPFSTTALPVHPPSKKLGQALKERVQVLQAEIQKYTSRKVHHTPYYSPDSPYKSDFHRLARRLCGKSIGLVLGGGGARGMSQIGIIRALEEAGIPIDLIGGTSIGAFVGALYARHADVVPMFGFAKKFAGRMASLWRFALDLTYPSASYTTGHEFNRGIFKTFGNTQIEDFWLEYYCNTTNISKSRAEFHTSGYAWRYIRASMSLAGLLPPLCDEGSMLLDGGYVDNLTVSHMRGLGVETIFAIDVGALDDDTPQSYGDSLSGMWAFFNRWNPFSSHPNPPTLAEIQGRLAYVSSVDALERAKTMPGCIYMRPPVDDYGTLDFHKYDELYQMGYRFGKEFLQKLREDGALPLVEEPGTKGSMRRTKAPRRANGDVCEPNQEPLTRASDGNASRHQIQISREEQRHLRSSPFRLDNIRLKWLTRLLLRSRRCHHVASGGCGAEIHPELHCQTPRRPVGHTPATRASPAQPRGTTHQKLQRNGTTKLASEPPGADHHRHRLSCPNTRTTFLPFRPPHPFRPPQHPMVRQRRGRAGAGDTPAAPAPELEHHQPDAATVNNSSSTSGAGEPEKDVAMPGTEELRVGGPRPSWSGRTQWIMLAVASGACAAFNGVFAKLTTTGLTSSIASSVASALGLSSAENVVEVVVRGIFFALNLTFNGVVSIPRSLRSLSPPPPHHLLPPSSIQPSSDPRDFASAQMWTLFTAALAKGTSTTQVSIINTSTNFVLTALLGLAIFSEALPPLWWAGAAMLVAGNVIVGRKDESKAQDHQHPGIDGDGDVDVDASAVPAAGLAEAEGLLRGQEEGVSAKEPVDEDIIDLGDLSSEVDRR</sequence>
<dbReference type="InterPro" id="IPR016035">
    <property type="entry name" value="Acyl_Trfase/lysoPLipase"/>
</dbReference>
<dbReference type="InterPro" id="IPR050301">
    <property type="entry name" value="NTE"/>
</dbReference>
<feature type="region of interest" description="Disordered" evidence="17">
    <location>
        <begin position="739"/>
        <end position="784"/>
    </location>
</feature>
<keyword evidence="11 15" id="KW-0443">Lipid metabolism</keyword>
<evidence type="ECO:0000259" key="18">
    <source>
        <dbReference type="PROSITE" id="PS50042"/>
    </source>
</evidence>
<feature type="active site" description="Nucleophile" evidence="15">
    <location>
        <position position="1255"/>
    </location>
</feature>
<dbReference type="Pfam" id="PF01734">
    <property type="entry name" value="Patatin"/>
    <property type="match status" value="1"/>
</dbReference>
<keyword evidence="8 16" id="KW-0256">Endoplasmic reticulum</keyword>
<feature type="region of interest" description="Disordered" evidence="17">
    <location>
        <begin position="563"/>
        <end position="588"/>
    </location>
</feature>
<evidence type="ECO:0000256" key="14">
    <source>
        <dbReference type="ARBA" id="ARBA00049531"/>
    </source>
</evidence>
<name>A0A2U3E7X2_PURLI</name>
<dbReference type="SMART" id="SM00100">
    <property type="entry name" value="cNMP"/>
    <property type="match status" value="2"/>
</dbReference>
<evidence type="ECO:0000259" key="19">
    <source>
        <dbReference type="PROSITE" id="PS51635"/>
    </source>
</evidence>
<feature type="domain" description="PNPLA" evidence="19">
    <location>
        <begin position="1222"/>
        <end position="1386"/>
    </location>
</feature>
<keyword evidence="12 16" id="KW-0472">Membrane</keyword>
<keyword evidence="10 16" id="KW-1133">Transmembrane helix</keyword>
<feature type="region of interest" description="Disordered" evidence="17">
    <location>
        <begin position="1602"/>
        <end position="1738"/>
    </location>
</feature>
<dbReference type="PROSITE" id="PS51635">
    <property type="entry name" value="PNPLA"/>
    <property type="match status" value="1"/>
</dbReference>
<evidence type="ECO:0000256" key="8">
    <source>
        <dbReference type="ARBA" id="ARBA00022824"/>
    </source>
</evidence>
<feature type="transmembrane region" description="Helical" evidence="16">
    <location>
        <begin position="97"/>
        <end position="119"/>
    </location>
</feature>
<evidence type="ECO:0000256" key="2">
    <source>
        <dbReference type="ARBA" id="ARBA00006636"/>
    </source>
</evidence>
<dbReference type="Gene3D" id="2.60.120.10">
    <property type="entry name" value="Jelly Rolls"/>
    <property type="match status" value="3"/>
</dbReference>
<dbReference type="Pfam" id="PF00027">
    <property type="entry name" value="cNMP_binding"/>
    <property type="match status" value="1"/>
</dbReference>
<gene>
    <name evidence="20" type="ORF">PCL_12985</name>
</gene>
<feature type="compositionally biased region" description="Basic and acidic residues" evidence="17">
    <location>
        <begin position="476"/>
        <end position="485"/>
    </location>
</feature>
<dbReference type="FunFam" id="2.60.120.10:FF:000062">
    <property type="entry name" value="Lysophospholipase NTE1"/>
    <property type="match status" value="1"/>
</dbReference>
<comment type="subcellular location">
    <subcellularLocation>
        <location evidence="1">Endoplasmic reticulum membrane</location>
        <topology evidence="1">Multi-pass membrane protein</topology>
    </subcellularLocation>
</comment>
<dbReference type="CDD" id="cd00038">
    <property type="entry name" value="CAP_ED"/>
    <property type="match status" value="2"/>
</dbReference>
<proteinExistence type="inferred from homology"/>
<organism evidence="20 21">
    <name type="scientific">Purpureocillium lilacinum</name>
    <name type="common">Paecilomyces lilacinus</name>
    <dbReference type="NCBI Taxonomy" id="33203"/>
    <lineage>
        <taxon>Eukaryota</taxon>
        <taxon>Fungi</taxon>
        <taxon>Dikarya</taxon>
        <taxon>Ascomycota</taxon>
        <taxon>Pezizomycotina</taxon>
        <taxon>Sordariomycetes</taxon>
        <taxon>Hypocreomycetidae</taxon>
        <taxon>Hypocreales</taxon>
        <taxon>Ophiocordycipitaceae</taxon>
        <taxon>Purpureocillium</taxon>
    </lineage>
</organism>
<keyword evidence="9 15" id="KW-0442">Lipid degradation</keyword>
<comment type="catalytic activity">
    <reaction evidence="14 16">
        <text>a 1-acyl-sn-glycero-3-phosphocholine + H2O = sn-glycerol 3-phosphocholine + a fatty acid + H(+)</text>
        <dbReference type="Rhea" id="RHEA:15177"/>
        <dbReference type="ChEBI" id="CHEBI:15377"/>
        <dbReference type="ChEBI" id="CHEBI:15378"/>
        <dbReference type="ChEBI" id="CHEBI:16870"/>
        <dbReference type="ChEBI" id="CHEBI:28868"/>
        <dbReference type="ChEBI" id="CHEBI:58168"/>
        <dbReference type="EC" id="3.1.1.5"/>
    </reaction>
</comment>
<feature type="compositionally biased region" description="Basic and acidic residues" evidence="17">
    <location>
        <begin position="1950"/>
        <end position="1960"/>
    </location>
</feature>
<dbReference type="Proteomes" id="UP000245956">
    <property type="component" value="Unassembled WGS sequence"/>
</dbReference>
<feature type="compositionally biased region" description="Polar residues" evidence="17">
    <location>
        <begin position="519"/>
        <end position="534"/>
    </location>
</feature>
<keyword evidence="5 16" id="KW-0812">Transmembrane</keyword>
<dbReference type="EMBL" id="LCWV01000009">
    <property type="protein sequence ID" value="PWI70586.1"/>
    <property type="molecule type" value="Genomic_DNA"/>
</dbReference>
<feature type="domain" description="Cyclic nucleotide-binding" evidence="18">
    <location>
        <begin position="843"/>
        <end position="963"/>
    </location>
</feature>
<dbReference type="InterPro" id="IPR018490">
    <property type="entry name" value="cNMP-bd_dom_sf"/>
</dbReference>
<dbReference type="Pfam" id="PF24179">
    <property type="entry name" value="NTE_Ploop"/>
    <property type="match status" value="1"/>
</dbReference>
<keyword evidence="7 15" id="KW-0378">Hydrolase</keyword>
<dbReference type="InterPro" id="IPR056556">
    <property type="entry name" value="NTE1_P-loop_dom"/>
</dbReference>
<feature type="compositionally biased region" description="Polar residues" evidence="17">
    <location>
        <begin position="578"/>
        <end position="588"/>
    </location>
</feature>
<evidence type="ECO:0000256" key="4">
    <source>
        <dbReference type="ARBA" id="ARBA00018317"/>
    </source>
</evidence>
<dbReference type="PANTHER" id="PTHR14226:SF29">
    <property type="entry name" value="NEUROPATHY TARGET ESTERASE SWS"/>
    <property type="match status" value="1"/>
</dbReference>
<feature type="compositionally biased region" description="Polar residues" evidence="17">
    <location>
        <begin position="674"/>
        <end position="688"/>
    </location>
</feature>
<feature type="compositionally biased region" description="Low complexity" evidence="17">
    <location>
        <begin position="1686"/>
        <end position="1695"/>
    </location>
</feature>
<feature type="compositionally biased region" description="Polar residues" evidence="17">
    <location>
        <begin position="1622"/>
        <end position="1637"/>
    </location>
</feature>
<accession>A0A2U3E7X2</accession>
<evidence type="ECO:0000256" key="12">
    <source>
        <dbReference type="ARBA" id="ARBA00023136"/>
    </source>
</evidence>
<dbReference type="InterPro" id="IPR002641">
    <property type="entry name" value="PNPLA_dom"/>
</dbReference>
<dbReference type="PANTHER" id="PTHR14226">
    <property type="entry name" value="NEUROPATHY TARGET ESTERASE/SWISS CHEESE D.MELANOGASTER"/>
    <property type="match status" value="1"/>
</dbReference>
<feature type="region of interest" description="Disordered" evidence="17">
    <location>
        <begin position="1945"/>
        <end position="1978"/>
    </location>
</feature>
<comment type="similarity">
    <text evidence="2 16">Belongs to the NTE family.</text>
</comment>
<feature type="region of interest" description="Disordered" evidence="17">
    <location>
        <begin position="221"/>
        <end position="245"/>
    </location>
</feature>
<comment type="caution">
    <text evidence="20">The sequence shown here is derived from an EMBL/GenBank/DDBJ whole genome shotgun (WGS) entry which is preliminary data.</text>
</comment>
<feature type="region of interest" description="Disordered" evidence="17">
    <location>
        <begin position="476"/>
        <end position="549"/>
    </location>
</feature>
<feature type="short sequence motif" description="GXSXG" evidence="15">
    <location>
        <begin position="1253"/>
        <end position="1257"/>
    </location>
</feature>
<feature type="compositionally biased region" description="Polar residues" evidence="17">
    <location>
        <begin position="1539"/>
        <end position="1550"/>
    </location>
</feature>
<keyword evidence="6" id="KW-0677">Repeat</keyword>
<evidence type="ECO:0000256" key="17">
    <source>
        <dbReference type="SAM" id="MobiDB-lite"/>
    </source>
</evidence>
<evidence type="ECO:0000313" key="21">
    <source>
        <dbReference type="Proteomes" id="UP000245956"/>
    </source>
</evidence>
<feature type="compositionally biased region" description="Pro residues" evidence="17">
    <location>
        <begin position="1663"/>
        <end position="1674"/>
    </location>
</feature>
<dbReference type="GO" id="GO:0046486">
    <property type="term" value="P:glycerolipid metabolic process"/>
    <property type="evidence" value="ECO:0007669"/>
    <property type="project" value="UniProtKB-ARBA"/>
</dbReference>
<dbReference type="FunFam" id="3.40.1090.10:FF:000007">
    <property type="entry name" value="Lysophospholipase NTE1"/>
    <property type="match status" value="1"/>
</dbReference>
<dbReference type="SUPFAM" id="SSF51206">
    <property type="entry name" value="cAMP-binding domain-like"/>
    <property type="match status" value="3"/>
</dbReference>
<dbReference type="InterPro" id="IPR037185">
    <property type="entry name" value="EmrE-like"/>
</dbReference>
<dbReference type="PROSITE" id="PS50042">
    <property type="entry name" value="CNMP_BINDING_3"/>
    <property type="match status" value="2"/>
</dbReference>
<comment type="function">
    <text evidence="13">Intracellular phospholipase B that catalyzes the double deacylation of phosphatidylcholine (PC) to glycerophosphocholine (GroPCho). Plays an important role in membrane lipid homeostasis. Responsible for the rapid PC turnover in response to inositol, elevated temperatures, or when choline is present in the growth medium.</text>
</comment>
<evidence type="ECO:0000256" key="15">
    <source>
        <dbReference type="PROSITE-ProRule" id="PRU01161"/>
    </source>
</evidence>
<feature type="short sequence motif" description="GXGXXG" evidence="15">
    <location>
        <begin position="1226"/>
        <end position="1231"/>
    </location>
</feature>
<feature type="region of interest" description="Disordered" evidence="17">
    <location>
        <begin position="669"/>
        <end position="688"/>
    </location>
</feature>
<feature type="region of interest" description="Disordered" evidence="17">
    <location>
        <begin position="278"/>
        <end position="380"/>
    </location>
</feature>
<protein>
    <recommendedName>
        <fullName evidence="4 16">Lysophospholipase NTE1</fullName>
        <ecNumber evidence="3 16">3.1.1.5</ecNumber>
    </recommendedName>
    <alternativeName>
        <fullName evidence="16">Intracellular phospholipase B</fullName>
    </alternativeName>
</protein>
<feature type="compositionally biased region" description="Polar residues" evidence="17">
    <location>
        <begin position="739"/>
        <end position="763"/>
    </location>
</feature>
<dbReference type="GO" id="GO:0004622">
    <property type="term" value="F:phosphatidylcholine lysophospholipase activity"/>
    <property type="evidence" value="ECO:0007669"/>
    <property type="project" value="UniProtKB-EC"/>
</dbReference>
<evidence type="ECO:0000256" key="1">
    <source>
        <dbReference type="ARBA" id="ARBA00004477"/>
    </source>
</evidence>
<evidence type="ECO:0000256" key="6">
    <source>
        <dbReference type="ARBA" id="ARBA00022737"/>
    </source>
</evidence>
<dbReference type="GO" id="GO:0005789">
    <property type="term" value="C:endoplasmic reticulum membrane"/>
    <property type="evidence" value="ECO:0007669"/>
    <property type="project" value="UniProtKB-SubCell"/>
</dbReference>
<evidence type="ECO:0000256" key="9">
    <source>
        <dbReference type="ARBA" id="ARBA00022963"/>
    </source>
</evidence>
<evidence type="ECO:0000256" key="11">
    <source>
        <dbReference type="ARBA" id="ARBA00023098"/>
    </source>
</evidence>
<dbReference type="FunFam" id="3.40.1090.10:FF:000018">
    <property type="entry name" value="Lysophospholipase NTE1"/>
    <property type="match status" value="1"/>
</dbReference>
<evidence type="ECO:0000256" key="16">
    <source>
        <dbReference type="RuleBase" id="RU362043"/>
    </source>
</evidence>
<evidence type="ECO:0000256" key="10">
    <source>
        <dbReference type="ARBA" id="ARBA00022989"/>
    </source>
</evidence>
<evidence type="ECO:0000256" key="3">
    <source>
        <dbReference type="ARBA" id="ARBA00013274"/>
    </source>
</evidence>
<evidence type="ECO:0000313" key="20">
    <source>
        <dbReference type="EMBL" id="PWI70586.1"/>
    </source>
</evidence>
<dbReference type="SUPFAM" id="SSF52151">
    <property type="entry name" value="FabD/lysophospholipase-like"/>
    <property type="match status" value="1"/>
</dbReference>
<dbReference type="InterPro" id="IPR014710">
    <property type="entry name" value="RmlC-like_jellyroll"/>
</dbReference>
<evidence type="ECO:0000256" key="5">
    <source>
        <dbReference type="ARBA" id="ARBA00022692"/>
    </source>
</evidence>
<feature type="active site" description="Proton acceptor" evidence="15">
    <location>
        <position position="1373"/>
    </location>
</feature>
<feature type="region of interest" description="Disordered" evidence="17">
    <location>
        <begin position="1504"/>
        <end position="1555"/>
    </location>
</feature>
<dbReference type="InterPro" id="IPR000595">
    <property type="entry name" value="cNMP-bd_dom"/>
</dbReference>
<feature type="short sequence motif" description="DGA/G" evidence="15">
    <location>
        <begin position="1373"/>
        <end position="1375"/>
    </location>
</feature>
<feature type="domain" description="Cyclic nucleotide-binding" evidence="18">
    <location>
        <begin position="695"/>
        <end position="754"/>
    </location>
</feature>
<feature type="region of interest" description="Disordered" evidence="17">
    <location>
        <begin position="623"/>
        <end position="647"/>
    </location>
</feature>
<evidence type="ECO:0000256" key="7">
    <source>
        <dbReference type="ARBA" id="ARBA00022801"/>
    </source>
</evidence>
<dbReference type="EC" id="3.1.1.5" evidence="3 16"/>
<feature type="compositionally biased region" description="Polar residues" evidence="17">
    <location>
        <begin position="1706"/>
        <end position="1715"/>
    </location>
</feature>
<dbReference type="CDD" id="cd07227">
    <property type="entry name" value="Pat_Fungal_NTE1"/>
    <property type="match status" value="1"/>
</dbReference>
<dbReference type="Gene3D" id="3.40.1090.10">
    <property type="entry name" value="Cytosolic phospholipase A2 catalytic domain"/>
    <property type="match status" value="2"/>
</dbReference>
<dbReference type="SUPFAM" id="SSF103481">
    <property type="entry name" value="Multidrug resistance efflux transporter EmrE"/>
    <property type="match status" value="1"/>
</dbReference>
<evidence type="ECO:0000256" key="13">
    <source>
        <dbReference type="ARBA" id="ARBA00024965"/>
    </source>
</evidence>
<reference evidence="20 21" key="1">
    <citation type="journal article" date="2016" name="Front. Microbiol.">
        <title>Genome and transcriptome sequences reveal the specific parasitism of the nematophagous Purpureocillium lilacinum 36-1.</title>
        <authorList>
            <person name="Xie J."/>
            <person name="Li S."/>
            <person name="Mo C."/>
            <person name="Xiao X."/>
            <person name="Peng D."/>
            <person name="Wang G."/>
            <person name="Xiao Y."/>
        </authorList>
    </citation>
    <scope>NUCLEOTIDE SEQUENCE [LARGE SCALE GENOMIC DNA]</scope>
    <source>
        <strain evidence="20 21">36-1</strain>
    </source>
</reference>